<evidence type="ECO:0000313" key="3">
    <source>
        <dbReference type="EnsemblMetazoa" id="GMOY012216-PA"/>
    </source>
</evidence>
<evidence type="ECO:0000256" key="1">
    <source>
        <dbReference type="SAM" id="Phobius"/>
    </source>
</evidence>
<proteinExistence type="evidence at transcript level"/>
<reference evidence="3" key="4">
    <citation type="submission" date="2014-03" db="EMBL/GenBank/DDBJ databases">
        <title>Genome Sequence of the Tsetse Fly (Glossina morsitans): Vector of African Trypanosomiasis.</title>
        <authorList>
            <person name="Lawson D."/>
        </authorList>
    </citation>
    <scope>NUCLEOTIDE SEQUENCE [LARGE SCALE GENOMIC DNA]</scope>
    <source>
        <strain evidence="3">Yale</strain>
    </source>
</reference>
<sequence>MLVLLTIIIAKLLHVCNGLRVRLQLGSLLVAGLPLCGCAHAFLSFVFFLSNLFIHEFFFFFFLYSLYTLY</sequence>
<name>D3TM17_GLOMM</name>
<keyword evidence="1" id="KW-0472">Membrane</keyword>
<reference evidence="3" key="5">
    <citation type="submission" date="2016-07" db="UniProtKB">
        <authorList>
            <consortium name="VectorBase"/>
        </authorList>
    </citation>
    <scope>IDENTIFICATION</scope>
    <source>
        <strain evidence="3">Yale</strain>
    </source>
</reference>
<reference evidence="3 4" key="3">
    <citation type="submission" date="2014-03" db="EMBL/GenBank/DDBJ databases">
        <title>Genome Sequence of the Tsetse Fly (Glossina morsitans): Vector of African Trypanosomiasis.</title>
        <authorList>
            <consortium name="International Glossina Genome Initiative W.H.O."/>
            <person name="Lawson D."/>
        </authorList>
    </citation>
    <scope>NUCLEOTIDE SEQUENCE [LARGE SCALE GENOMIC DNA]</scope>
    <source>
        <strain evidence="3 4">Yale</strain>
    </source>
</reference>
<dbReference type="AlphaFoldDB" id="D3TM17"/>
<feature type="transmembrane region" description="Helical" evidence="1">
    <location>
        <begin position="42"/>
        <end position="67"/>
    </location>
</feature>
<evidence type="ECO:0000313" key="4">
    <source>
        <dbReference type="Proteomes" id="UP000092444"/>
    </source>
</evidence>
<evidence type="ECO:0000313" key="2">
    <source>
        <dbReference type="EMBL" id="ADD18745.1"/>
    </source>
</evidence>
<dbReference type="EnsemblMetazoa" id="GMOY012216-RA">
    <property type="protein sequence ID" value="GMOY012216-PA"/>
    <property type="gene ID" value="GMOY012216"/>
</dbReference>
<dbReference type="EMBL" id="EZ422469">
    <property type="protein sequence ID" value="ADD18745.1"/>
    <property type="molecule type" value="mRNA"/>
</dbReference>
<keyword evidence="1" id="KW-1133">Transmembrane helix</keyword>
<reference evidence="2" key="1">
    <citation type="journal article" date="2010" name="BMC Genomics">
        <title>An insight into the sialome of Glossina morsitans morsitans.</title>
        <authorList>
            <person name="Alves-Silva J."/>
            <person name="Ribeiro J.M."/>
            <person name="Van Den Abbeele J."/>
            <person name="Attardo G."/>
            <person name="Hao Z."/>
            <person name="Haines L.R."/>
            <person name="Soares M.B."/>
            <person name="Berriman M."/>
            <person name="Aksoy S."/>
            <person name="Lehane M.J."/>
        </authorList>
    </citation>
    <scope>NUCLEOTIDE SEQUENCE</scope>
    <source>
        <tissue evidence="2">Salivary gland</tissue>
    </source>
</reference>
<accession>D3TM17</accession>
<dbReference type="EMBL" id="CCAG010004347">
    <property type="status" value="NOT_ANNOTATED_CDS"/>
    <property type="molecule type" value="Genomic_DNA"/>
</dbReference>
<reference evidence="3" key="6">
    <citation type="submission" date="2020-05" db="UniProtKB">
        <authorList>
            <consortium name="EnsemblMetazoa"/>
        </authorList>
    </citation>
    <scope>IDENTIFICATION</scope>
    <source>
        <strain evidence="3">Yale</strain>
    </source>
</reference>
<protein>
    <submittedName>
        <fullName evidence="2 3">Hypothetical secreted protein</fullName>
    </submittedName>
</protein>
<dbReference type="Proteomes" id="UP000092444">
    <property type="component" value="Unassembled WGS sequence"/>
</dbReference>
<reference evidence="2" key="2">
    <citation type="submission" date="2010-01" db="EMBL/GenBank/DDBJ databases">
        <authorList>
            <consortium name="International Glossina Genome Initiative"/>
            <person name="da Silva J."/>
            <person name="Ribeiro J.M.C."/>
            <person name="Abbeele J.V."/>
            <person name="Attardo G."/>
            <person name="Hao Z."/>
            <person name="Haines L.R."/>
            <person name="Soares M.B."/>
            <person name="Berriman M."/>
            <person name="Aksoy S."/>
            <person name="Lehane M.J."/>
        </authorList>
    </citation>
    <scope>NUCLEOTIDE SEQUENCE</scope>
    <source>
        <tissue evidence="2">Salivary gland</tissue>
    </source>
</reference>
<keyword evidence="1" id="KW-0812">Transmembrane</keyword>
<organism evidence="2">
    <name type="scientific">Glossina morsitans morsitans</name>
    <name type="common">Savannah tsetse fly</name>
    <dbReference type="NCBI Taxonomy" id="37546"/>
    <lineage>
        <taxon>Eukaryota</taxon>
        <taxon>Metazoa</taxon>
        <taxon>Ecdysozoa</taxon>
        <taxon>Arthropoda</taxon>
        <taxon>Hexapoda</taxon>
        <taxon>Insecta</taxon>
        <taxon>Pterygota</taxon>
        <taxon>Neoptera</taxon>
        <taxon>Endopterygota</taxon>
        <taxon>Diptera</taxon>
        <taxon>Brachycera</taxon>
        <taxon>Muscomorpha</taxon>
        <taxon>Hippoboscoidea</taxon>
        <taxon>Glossinidae</taxon>
        <taxon>Glossina</taxon>
    </lineage>
</organism>
<keyword evidence="4" id="KW-1185">Reference proteome</keyword>
<dbReference type="VEuPathDB" id="VectorBase:GMOY012216"/>